<keyword evidence="3 6" id="KW-0812">Transmembrane</keyword>
<dbReference type="InterPro" id="IPR011701">
    <property type="entry name" value="MFS"/>
</dbReference>
<evidence type="ECO:0000313" key="7">
    <source>
        <dbReference type="EMBL" id="MFC4335946.1"/>
    </source>
</evidence>
<feature type="transmembrane region" description="Helical" evidence="6">
    <location>
        <begin position="99"/>
        <end position="121"/>
    </location>
</feature>
<comment type="subcellular location">
    <subcellularLocation>
        <location evidence="1">Cell membrane</location>
        <topology evidence="1">Multi-pass membrane protein</topology>
    </subcellularLocation>
</comment>
<feature type="transmembrane region" description="Helical" evidence="6">
    <location>
        <begin position="253"/>
        <end position="272"/>
    </location>
</feature>
<evidence type="ECO:0000256" key="4">
    <source>
        <dbReference type="ARBA" id="ARBA00022989"/>
    </source>
</evidence>
<feature type="transmembrane region" description="Helical" evidence="6">
    <location>
        <begin position="378"/>
        <end position="397"/>
    </location>
</feature>
<evidence type="ECO:0000256" key="1">
    <source>
        <dbReference type="ARBA" id="ARBA00004651"/>
    </source>
</evidence>
<evidence type="ECO:0000256" key="6">
    <source>
        <dbReference type="SAM" id="Phobius"/>
    </source>
</evidence>
<feature type="transmembrane region" description="Helical" evidence="6">
    <location>
        <begin position="9"/>
        <end position="30"/>
    </location>
</feature>
<dbReference type="PANTHER" id="PTHR23513">
    <property type="entry name" value="INTEGRAL MEMBRANE EFFLUX PROTEIN-RELATED"/>
    <property type="match status" value="1"/>
</dbReference>
<dbReference type="EMBL" id="JBHSDK010000015">
    <property type="protein sequence ID" value="MFC4335946.1"/>
    <property type="molecule type" value="Genomic_DNA"/>
</dbReference>
<feature type="transmembrane region" description="Helical" evidence="6">
    <location>
        <begin position="347"/>
        <end position="366"/>
    </location>
</feature>
<dbReference type="CDD" id="cd06173">
    <property type="entry name" value="MFS_MefA_like"/>
    <property type="match status" value="1"/>
</dbReference>
<keyword evidence="5 6" id="KW-0472">Membrane</keyword>
<feature type="transmembrane region" description="Helical" evidence="6">
    <location>
        <begin position="73"/>
        <end position="93"/>
    </location>
</feature>
<dbReference type="SUPFAM" id="SSF103473">
    <property type="entry name" value="MFS general substrate transporter"/>
    <property type="match status" value="1"/>
</dbReference>
<feature type="transmembrane region" description="Helical" evidence="6">
    <location>
        <begin position="284"/>
        <end position="302"/>
    </location>
</feature>
<sequence>MMTPDLRTYLLGQTSSVYGATVVTFAVPLIAVSELGAGPFEVSLLTAASIAPMLFFGLLIATWTDRLRRKRPGLIACDLASAGIVALAGLYILASGASLWLLIAVNLGLGAVGVAIESLYFSHLRSIVPDDGVMAARARLQGGEQTARVLGQGTSSPLVALGAPVVFIVDTVTSVLSALALTRIRTPETPAPEKADEERSLWSDVFAGFRVLRENTFLRWYTAYTSLQSFVGGVTRTLMALLILTVIGVSEEWYSLMFIGATAAAFAGTFIVARWCADMDPRKLTTFTAVGMAASVVLLPAASGPFPVAVALVAMAISAPALLSSMHNIGITTFITTAVDENRLGRFIVTLRLVTSGATLAGVLAGGFLGELLGVREALWGAAALSLTGILLLRPLLAEHRDKVPA</sequence>
<dbReference type="Gene3D" id="1.20.1250.20">
    <property type="entry name" value="MFS general substrate transporter like domains"/>
    <property type="match status" value="1"/>
</dbReference>
<dbReference type="Proteomes" id="UP001595823">
    <property type="component" value="Unassembled WGS sequence"/>
</dbReference>
<keyword evidence="2" id="KW-1003">Cell membrane</keyword>
<dbReference type="PANTHER" id="PTHR23513:SF6">
    <property type="entry name" value="MAJOR FACILITATOR SUPERFAMILY ASSOCIATED DOMAIN-CONTAINING PROTEIN"/>
    <property type="match status" value="1"/>
</dbReference>
<feature type="transmembrane region" description="Helical" evidence="6">
    <location>
        <begin position="227"/>
        <end position="247"/>
    </location>
</feature>
<evidence type="ECO:0000256" key="2">
    <source>
        <dbReference type="ARBA" id="ARBA00022475"/>
    </source>
</evidence>
<comment type="caution">
    <text evidence="7">The sequence shown here is derived from an EMBL/GenBank/DDBJ whole genome shotgun (WGS) entry which is preliminary data.</text>
</comment>
<evidence type="ECO:0000313" key="8">
    <source>
        <dbReference type="Proteomes" id="UP001595823"/>
    </source>
</evidence>
<dbReference type="RefSeq" id="WP_380621703.1">
    <property type="nucleotide sequence ID" value="NZ_JBHSDK010000015.1"/>
</dbReference>
<proteinExistence type="predicted"/>
<dbReference type="InterPro" id="IPR036259">
    <property type="entry name" value="MFS_trans_sf"/>
</dbReference>
<gene>
    <name evidence="7" type="ORF">ACFPET_12100</name>
</gene>
<keyword evidence="4 6" id="KW-1133">Transmembrane helix</keyword>
<accession>A0ABV8TZJ2</accession>
<organism evidence="7 8">
    <name type="scientific">Salininema proteolyticum</name>
    <dbReference type="NCBI Taxonomy" id="1607685"/>
    <lineage>
        <taxon>Bacteria</taxon>
        <taxon>Bacillati</taxon>
        <taxon>Actinomycetota</taxon>
        <taxon>Actinomycetes</taxon>
        <taxon>Glycomycetales</taxon>
        <taxon>Glycomycetaceae</taxon>
        <taxon>Salininema</taxon>
    </lineage>
</organism>
<feature type="transmembrane region" description="Helical" evidence="6">
    <location>
        <begin position="42"/>
        <end position="61"/>
    </location>
</feature>
<reference evidence="8" key="1">
    <citation type="journal article" date="2019" name="Int. J. Syst. Evol. Microbiol.">
        <title>The Global Catalogue of Microorganisms (GCM) 10K type strain sequencing project: providing services to taxonomists for standard genome sequencing and annotation.</title>
        <authorList>
            <consortium name="The Broad Institute Genomics Platform"/>
            <consortium name="The Broad Institute Genome Sequencing Center for Infectious Disease"/>
            <person name="Wu L."/>
            <person name="Ma J."/>
        </authorList>
    </citation>
    <scope>NUCLEOTIDE SEQUENCE [LARGE SCALE GENOMIC DNA]</scope>
    <source>
        <strain evidence="8">IBRC-M 10908</strain>
    </source>
</reference>
<protein>
    <submittedName>
        <fullName evidence="7">MFS transporter</fullName>
    </submittedName>
</protein>
<keyword evidence="8" id="KW-1185">Reference proteome</keyword>
<dbReference type="Pfam" id="PF07690">
    <property type="entry name" value="MFS_1"/>
    <property type="match status" value="1"/>
</dbReference>
<feature type="transmembrane region" description="Helical" evidence="6">
    <location>
        <begin position="308"/>
        <end position="335"/>
    </location>
</feature>
<evidence type="ECO:0000256" key="3">
    <source>
        <dbReference type="ARBA" id="ARBA00022692"/>
    </source>
</evidence>
<evidence type="ECO:0000256" key="5">
    <source>
        <dbReference type="ARBA" id="ARBA00023136"/>
    </source>
</evidence>
<name>A0ABV8TZJ2_9ACTN</name>